<evidence type="ECO:0000313" key="1">
    <source>
        <dbReference type="EMBL" id="GAT62973.1"/>
    </source>
</evidence>
<protein>
    <recommendedName>
        <fullName evidence="3">DUF1848 domain-containing protein</fullName>
    </recommendedName>
</protein>
<dbReference type="AlphaFoldDB" id="A0A170ZSL5"/>
<dbReference type="RefSeq" id="WP_068703750.1">
    <property type="nucleotide sequence ID" value="NZ_BDCR01000003.1"/>
</dbReference>
<reference evidence="2" key="1">
    <citation type="submission" date="2016-04" db="EMBL/GenBank/DDBJ databases">
        <title>Draft genome sequence of Paludibacter jiangxiensis strain NM7.</title>
        <authorList>
            <person name="Qiu Y."/>
            <person name="Matsuura N."/>
            <person name="Ohashi A."/>
            <person name="Tourlousse M.D."/>
            <person name="Sekiguchi Y."/>
        </authorList>
    </citation>
    <scope>NUCLEOTIDE SEQUENCE [LARGE SCALE GENOMIC DNA]</scope>
    <source>
        <strain evidence="2">NM7</strain>
    </source>
</reference>
<reference evidence="2" key="2">
    <citation type="journal article" date="2017" name="Genome Announc.">
        <title>Draft genome sequence of Paludibacter jiangxiensis NM7(T), a propionate-producing fermentative bacterium.</title>
        <authorList>
            <person name="Qiu Y.-L."/>
            <person name="Tourlousse D.M."/>
            <person name="Matsuura N."/>
            <person name="Ohashi A."/>
            <person name="Sekiguchi Y."/>
        </authorList>
    </citation>
    <scope>NUCLEOTIDE SEQUENCE [LARGE SCALE GENOMIC DNA]</scope>
    <source>
        <strain evidence="2">NM7</strain>
    </source>
</reference>
<proteinExistence type="predicted"/>
<dbReference type="EMBL" id="BDCR01000003">
    <property type="protein sequence ID" value="GAT62973.1"/>
    <property type="molecule type" value="Genomic_DNA"/>
</dbReference>
<accession>A0A170ZSL5</accession>
<dbReference type="InterPro" id="IPR014998">
    <property type="entry name" value="DUF1848"/>
</dbReference>
<keyword evidence="2" id="KW-1185">Reference proteome</keyword>
<sequence length="309" mass="36142">MILSVSRRTDIPAFYSEWFLNRVKEGFVYVRNPMNIHQISRVPINPKVVDCIVFWTKNPKAMLSRLDELDEFKYYFQYTINPYDKRMEVKVPKKDVVIDTFIDLSKRIGTNRVIWRYDPILLTDKIDIDYHVKYFEELAKRLSGFTKRCVISFIDNYQKTERNLKGTYARELTETEIYKITDKILPIAQQYGMIIQTCSENIDLESHGIGHGKCIDNEIVEELLGSKIHISKDKSQRKECGCVQSIDIGEYNTCGHNCLYCYANFNNDVVLKNRLKHDPESPLLTGQINSNDIIKERAVCPLKKDNLLF</sequence>
<gene>
    <name evidence="1" type="ORF">PJIAN_3285</name>
</gene>
<comment type="caution">
    <text evidence="1">The sequence shown here is derived from an EMBL/GenBank/DDBJ whole genome shotgun (WGS) entry which is preliminary data.</text>
</comment>
<evidence type="ECO:0008006" key="3">
    <source>
        <dbReference type="Google" id="ProtNLM"/>
    </source>
</evidence>
<organism evidence="1 2">
    <name type="scientific">Paludibacter jiangxiensis</name>
    <dbReference type="NCBI Taxonomy" id="681398"/>
    <lineage>
        <taxon>Bacteria</taxon>
        <taxon>Pseudomonadati</taxon>
        <taxon>Bacteroidota</taxon>
        <taxon>Bacteroidia</taxon>
        <taxon>Bacteroidales</taxon>
        <taxon>Paludibacteraceae</taxon>
        <taxon>Paludibacter</taxon>
    </lineage>
</organism>
<dbReference type="Pfam" id="PF08902">
    <property type="entry name" value="DUF1848"/>
    <property type="match status" value="1"/>
</dbReference>
<evidence type="ECO:0000313" key="2">
    <source>
        <dbReference type="Proteomes" id="UP000076586"/>
    </source>
</evidence>
<dbReference type="OrthoDB" id="9771212at2"/>
<dbReference type="STRING" id="681398.PJIAN_3285"/>
<name>A0A170ZSL5_9BACT</name>
<dbReference type="Proteomes" id="UP000076586">
    <property type="component" value="Unassembled WGS sequence"/>
</dbReference>